<feature type="domain" description="DUF6533" evidence="2">
    <location>
        <begin position="21"/>
        <end position="66"/>
    </location>
</feature>
<dbReference type="AlphaFoldDB" id="A0A8H6I457"/>
<comment type="caution">
    <text evidence="3">The sequence shown here is derived from an EMBL/GenBank/DDBJ whole genome shotgun (WGS) entry which is preliminary data.</text>
</comment>
<feature type="transmembrane region" description="Helical" evidence="1">
    <location>
        <begin position="100"/>
        <end position="121"/>
    </location>
</feature>
<organism evidence="3 4">
    <name type="scientific">Ephemerocybe angulata</name>
    <dbReference type="NCBI Taxonomy" id="980116"/>
    <lineage>
        <taxon>Eukaryota</taxon>
        <taxon>Fungi</taxon>
        <taxon>Dikarya</taxon>
        <taxon>Basidiomycota</taxon>
        <taxon>Agaricomycotina</taxon>
        <taxon>Agaricomycetes</taxon>
        <taxon>Agaricomycetidae</taxon>
        <taxon>Agaricales</taxon>
        <taxon>Agaricineae</taxon>
        <taxon>Psathyrellaceae</taxon>
        <taxon>Ephemerocybe</taxon>
    </lineage>
</organism>
<keyword evidence="1" id="KW-0812">Transmembrane</keyword>
<evidence type="ECO:0000259" key="2">
    <source>
        <dbReference type="Pfam" id="PF20151"/>
    </source>
</evidence>
<evidence type="ECO:0000313" key="3">
    <source>
        <dbReference type="EMBL" id="KAF6757036.1"/>
    </source>
</evidence>
<evidence type="ECO:0000313" key="4">
    <source>
        <dbReference type="Proteomes" id="UP000521943"/>
    </source>
</evidence>
<accession>A0A8H6I457</accession>
<dbReference type="OrthoDB" id="3118678at2759"/>
<feature type="transmembrane region" description="Helical" evidence="1">
    <location>
        <begin position="13"/>
        <end position="35"/>
    </location>
</feature>
<gene>
    <name evidence="3" type="ORF">DFP72DRAFT_1044713</name>
</gene>
<dbReference type="Pfam" id="PF20151">
    <property type="entry name" value="DUF6533"/>
    <property type="match status" value="1"/>
</dbReference>
<proteinExistence type="predicted"/>
<keyword evidence="1" id="KW-1133">Transmembrane helix</keyword>
<feature type="transmembrane region" description="Helical" evidence="1">
    <location>
        <begin position="56"/>
        <end position="80"/>
    </location>
</feature>
<dbReference type="EMBL" id="JACGCI010000024">
    <property type="protein sequence ID" value="KAF6757036.1"/>
    <property type="molecule type" value="Genomic_DNA"/>
</dbReference>
<sequence>MVSYSSEELSEKVSVWIAQDYISVAFYCLYGYYYLITLPEETRTIWPQKWRTGKALFVILRYMPIAAIAATMLTDMRVYLVMKPEICRGLALSIEVTYRLHSYASEGGDLVTLLLCLYALLGARQRYLLLLIGLYLGSSIGILVPQIKYIRESTQAVPNDQFSQELGYACSWKPLSQGIIAEIKAVLYFSLAKACCLSGFVILVICVRYRSQTGTLFTVLRRDGGIHLLSLIAARLIAKITDFLNPTSPLLETCLARFQDAVIPILACRLLLNIHCMEDPGVQSIVSSILFEPAGGIGHPGMTSEMTTNPSERAIYTSVGVV</sequence>
<dbReference type="InterPro" id="IPR045340">
    <property type="entry name" value="DUF6533"/>
</dbReference>
<reference evidence="3 4" key="1">
    <citation type="submission" date="2020-07" db="EMBL/GenBank/DDBJ databases">
        <title>Comparative genomics of pyrophilous fungi reveals a link between fire events and developmental genes.</title>
        <authorList>
            <consortium name="DOE Joint Genome Institute"/>
            <person name="Steindorff A.S."/>
            <person name="Carver A."/>
            <person name="Calhoun S."/>
            <person name="Stillman K."/>
            <person name="Liu H."/>
            <person name="Lipzen A."/>
            <person name="Pangilinan J."/>
            <person name="Labutti K."/>
            <person name="Bruns T.D."/>
            <person name="Grigoriev I.V."/>
        </authorList>
    </citation>
    <scope>NUCLEOTIDE SEQUENCE [LARGE SCALE GENOMIC DNA]</scope>
    <source>
        <strain evidence="3 4">CBS 144469</strain>
    </source>
</reference>
<name>A0A8H6I457_9AGAR</name>
<feature type="transmembrane region" description="Helical" evidence="1">
    <location>
        <begin position="185"/>
        <end position="207"/>
    </location>
</feature>
<protein>
    <recommendedName>
        <fullName evidence="2">DUF6533 domain-containing protein</fullName>
    </recommendedName>
</protein>
<evidence type="ECO:0000256" key="1">
    <source>
        <dbReference type="SAM" id="Phobius"/>
    </source>
</evidence>
<keyword evidence="1" id="KW-0472">Membrane</keyword>
<keyword evidence="4" id="KW-1185">Reference proteome</keyword>
<dbReference type="Proteomes" id="UP000521943">
    <property type="component" value="Unassembled WGS sequence"/>
</dbReference>
<feature type="transmembrane region" description="Helical" evidence="1">
    <location>
        <begin position="128"/>
        <end position="147"/>
    </location>
</feature>